<comment type="caution">
    <text evidence="3">The sequence shown here is derived from an EMBL/GenBank/DDBJ whole genome shotgun (WGS) entry which is preliminary data.</text>
</comment>
<dbReference type="Gene3D" id="2.60.210.10">
    <property type="entry name" value="Apoptosis, Tumor Necrosis Factor Receptor Associated Protein 2, Chain A"/>
    <property type="match status" value="1"/>
</dbReference>
<dbReference type="STRING" id="1965070.A0A443RFJ8"/>
<dbReference type="PROSITE" id="PS50097">
    <property type="entry name" value="BTB"/>
    <property type="match status" value="1"/>
</dbReference>
<dbReference type="InterPro" id="IPR000210">
    <property type="entry name" value="BTB/POZ_dom"/>
</dbReference>
<protein>
    <submittedName>
        <fullName evidence="3">Protein roadkill-like protein</fullName>
    </submittedName>
</protein>
<dbReference type="SUPFAM" id="SSF49599">
    <property type="entry name" value="TRAF domain-like"/>
    <property type="match status" value="1"/>
</dbReference>
<dbReference type="PROSITE" id="PS50144">
    <property type="entry name" value="MATH"/>
    <property type="match status" value="1"/>
</dbReference>
<dbReference type="SUPFAM" id="SSF54695">
    <property type="entry name" value="POZ domain"/>
    <property type="match status" value="1"/>
</dbReference>
<dbReference type="InterPro" id="IPR008974">
    <property type="entry name" value="TRAF-like"/>
</dbReference>
<feature type="domain" description="MATH" evidence="2">
    <location>
        <begin position="25"/>
        <end position="161"/>
    </location>
</feature>
<dbReference type="Gene3D" id="3.30.710.10">
    <property type="entry name" value="Potassium Channel Kv1.1, Chain A"/>
    <property type="match status" value="1"/>
</dbReference>
<evidence type="ECO:0000313" key="3">
    <source>
        <dbReference type="EMBL" id="RWS14044.1"/>
    </source>
</evidence>
<name>A0A443RFJ8_9ACAR</name>
<gene>
    <name evidence="3" type="ORF">B4U79_14810</name>
</gene>
<dbReference type="InterPro" id="IPR002083">
    <property type="entry name" value="MATH/TRAF_dom"/>
</dbReference>
<dbReference type="EMBL" id="NCKU01000816">
    <property type="protein sequence ID" value="RWS14044.1"/>
    <property type="molecule type" value="Genomic_DNA"/>
</dbReference>
<feature type="domain" description="BTB" evidence="1">
    <location>
        <begin position="204"/>
        <end position="272"/>
    </location>
</feature>
<organism evidence="3 4">
    <name type="scientific">Dinothrombium tinctorium</name>
    <dbReference type="NCBI Taxonomy" id="1965070"/>
    <lineage>
        <taxon>Eukaryota</taxon>
        <taxon>Metazoa</taxon>
        <taxon>Ecdysozoa</taxon>
        <taxon>Arthropoda</taxon>
        <taxon>Chelicerata</taxon>
        <taxon>Arachnida</taxon>
        <taxon>Acari</taxon>
        <taxon>Acariformes</taxon>
        <taxon>Trombidiformes</taxon>
        <taxon>Prostigmata</taxon>
        <taxon>Anystina</taxon>
        <taxon>Parasitengona</taxon>
        <taxon>Trombidioidea</taxon>
        <taxon>Trombidiidae</taxon>
        <taxon>Dinothrombium</taxon>
    </lineage>
</organism>
<dbReference type="Proteomes" id="UP000285301">
    <property type="component" value="Unassembled WGS sequence"/>
</dbReference>
<dbReference type="AlphaFoldDB" id="A0A443RFJ8"/>
<reference evidence="3 4" key="1">
    <citation type="journal article" date="2018" name="Gigascience">
        <title>Genomes of trombidid mites reveal novel predicted allergens and laterally-transferred genes associated with secondary metabolism.</title>
        <authorList>
            <person name="Dong X."/>
            <person name="Chaisiri K."/>
            <person name="Xia D."/>
            <person name="Armstrong S.D."/>
            <person name="Fang Y."/>
            <person name="Donnelly M.J."/>
            <person name="Kadowaki T."/>
            <person name="McGarry J.W."/>
            <person name="Darby A.C."/>
            <person name="Makepeace B.L."/>
        </authorList>
    </citation>
    <scope>NUCLEOTIDE SEQUENCE [LARGE SCALE GENOMIC DNA]</scope>
    <source>
        <strain evidence="3">UoL-WK</strain>
    </source>
</reference>
<dbReference type="GO" id="GO:0030163">
    <property type="term" value="P:protein catabolic process"/>
    <property type="evidence" value="ECO:0007669"/>
    <property type="project" value="UniProtKB-ARBA"/>
</dbReference>
<dbReference type="SMART" id="SM00225">
    <property type="entry name" value="BTB"/>
    <property type="match status" value="1"/>
</dbReference>
<proteinExistence type="predicted"/>
<dbReference type="PANTHER" id="PTHR24413">
    <property type="entry name" value="SPECKLE-TYPE POZ PROTEIN"/>
    <property type="match status" value="1"/>
</dbReference>
<evidence type="ECO:0000259" key="2">
    <source>
        <dbReference type="PROSITE" id="PS50144"/>
    </source>
</evidence>
<dbReference type="Gene3D" id="1.25.40.420">
    <property type="match status" value="1"/>
</dbReference>
<keyword evidence="4" id="KW-1185">Reference proteome</keyword>
<accession>A0A443RFJ8</accession>
<dbReference type="InterPro" id="IPR011333">
    <property type="entry name" value="SKP1/BTB/POZ_sf"/>
</dbReference>
<sequence length="370" mass="41971">MACEKLLKSMSAPLTKSVTDIPITKFNHLWSIKNFTIIPIDTEFICCPNFSPPNSKDKWFMKLRPKSVDEATGNEYVGIHLFLRSCEDKNKHQQRAKYIISVLDADGDRRFTGECSRPEGRVFKAGTEGHGYKLLAPRDVLLNPSHNMLGPDDTLQILCEITVFGEMVNKLVPVCDLNLYSECELASQSIASNFASLINSEIDCDTIVASRDGIEFKAHRLVLKARSKVFEAMFEHETKERAESRIEIPDFDGAVIKEMLNFIYSDNIDEDNINEIASELLLAADKYYLPRLKMLCEQYLASNITVDTCGYLLPLSDMCNCKRLKEKVLEFSAANSVKVSETESWNREVSKRPYLFGEAYDALNKKLKSN</sequence>
<dbReference type="Pfam" id="PF22486">
    <property type="entry name" value="MATH_2"/>
    <property type="match status" value="1"/>
</dbReference>
<dbReference type="FunFam" id="3.30.710.10:FF:000159">
    <property type="entry name" value="Speckle-type POZ protein B"/>
    <property type="match status" value="1"/>
</dbReference>
<evidence type="ECO:0000259" key="1">
    <source>
        <dbReference type="PROSITE" id="PS50097"/>
    </source>
</evidence>
<dbReference type="Pfam" id="PF00651">
    <property type="entry name" value="BTB"/>
    <property type="match status" value="1"/>
</dbReference>
<dbReference type="OrthoDB" id="6478546at2759"/>
<evidence type="ECO:0000313" key="4">
    <source>
        <dbReference type="Proteomes" id="UP000285301"/>
    </source>
</evidence>